<sequence length="377" mass="40201">MAVLVAALLLCVTRSSWWRWPPWSSSAAAATGVLFADPRSIAGVATLAQSLALRDLFSSLDVASSAKDVRRQIGQRAVVLGSSWNNNGAMVGSEFGILLLGSAEGQSLGTGGREKGGGAGVEATPGRMPVPRVTLAMAGLVAFLLGLNALVVYYLCTDYDTGFERFMSGQSFGPRLLFTVCGIIVNFAWVNIFEGILRLAPYYSMAFGRSTARTSVSQPYATDAYTALAYGIRGSPLVAAISLPTVLSDFLPLLMANIPFQRTTIWTAHLISSWIAVGIMALMAATLAILAAVLVLARPKGYVNTRLVAEAPVVAILLLLSGSHDLMLQLQGLSTLVTRARDKRVAELGLWYRLGWNWTDARGSRTAIEVVQADLGE</sequence>
<keyword evidence="1" id="KW-1133">Transmembrane helix</keyword>
<protein>
    <submittedName>
        <fullName evidence="3">Uncharacterized protein</fullName>
    </submittedName>
</protein>
<keyword evidence="2" id="KW-0732">Signal</keyword>
<evidence type="ECO:0000256" key="1">
    <source>
        <dbReference type="SAM" id="Phobius"/>
    </source>
</evidence>
<feature type="transmembrane region" description="Helical" evidence="1">
    <location>
        <begin position="176"/>
        <end position="197"/>
    </location>
</feature>
<keyword evidence="4" id="KW-1185">Reference proteome</keyword>
<name>A0AAE0U6H1_9PEZI</name>
<proteinExistence type="predicted"/>
<feature type="signal peptide" evidence="2">
    <location>
        <begin position="1"/>
        <end position="18"/>
    </location>
</feature>
<dbReference type="AlphaFoldDB" id="A0AAE0U6H1"/>
<feature type="transmembrane region" description="Helical" evidence="1">
    <location>
        <begin position="270"/>
        <end position="297"/>
    </location>
</feature>
<comment type="caution">
    <text evidence="3">The sequence shown here is derived from an EMBL/GenBank/DDBJ whole genome shotgun (WGS) entry which is preliminary data.</text>
</comment>
<dbReference type="InterPro" id="IPR021840">
    <property type="entry name" value="DUF3433"/>
</dbReference>
<dbReference type="Pfam" id="PF11915">
    <property type="entry name" value="DUF3433"/>
    <property type="match status" value="1"/>
</dbReference>
<accession>A0AAE0U6H1</accession>
<gene>
    <name evidence="3" type="ORF">B0H63DRAFT_456635</name>
</gene>
<reference evidence="3" key="1">
    <citation type="journal article" date="2023" name="Mol. Phylogenet. Evol.">
        <title>Genome-scale phylogeny and comparative genomics of the fungal order Sordariales.</title>
        <authorList>
            <person name="Hensen N."/>
            <person name="Bonometti L."/>
            <person name="Westerberg I."/>
            <person name="Brannstrom I.O."/>
            <person name="Guillou S."/>
            <person name="Cros-Aarteil S."/>
            <person name="Calhoun S."/>
            <person name="Haridas S."/>
            <person name="Kuo A."/>
            <person name="Mondo S."/>
            <person name="Pangilinan J."/>
            <person name="Riley R."/>
            <person name="LaButti K."/>
            <person name="Andreopoulos B."/>
            <person name="Lipzen A."/>
            <person name="Chen C."/>
            <person name="Yan M."/>
            <person name="Daum C."/>
            <person name="Ng V."/>
            <person name="Clum A."/>
            <person name="Steindorff A."/>
            <person name="Ohm R.A."/>
            <person name="Martin F."/>
            <person name="Silar P."/>
            <person name="Natvig D.O."/>
            <person name="Lalanne C."/>
            <person name="Gautier V."/>
            <person name="Ament-Velasquez S.L."/>
            <person name="Kruys A."/>
            <person name="Hutchinson M.I."/>
            <person name="Powell A.J."/>
            <person name="Barry K."/>
            <person name="Miller A.N."/>
            <person name="Grigoriev I.V."/>
            <person name="Debuchy R."/>
            <person name="Gladieux P."/>
            <person name="Hiltunen Thoren M."/>
            <person name="Johannesson H."/>
        </authorList>
    </citation>
    <scope>NUCLEOTIDE SEQUENCE</scope>
    <source>
        <strain evidence="3">CBS 232.78</strain>
    </source>
</reference>
<feature type="non-terminal residue" evidence="3">
    <location>
        <position position="1"/>
    </location>
</feature>
<reference evidence="3" key="2">
    <citation type="submission" date="2023-06" db="EMBL/GenBank/DDBJ databases">
        <authorList>
            <consortium name="Lawrence Berkeley National Laboratory"/>
            <person name="Haridas S."/>
            <person name="Hensen N."/>
            <person name="Bonometti L."/>
            <person name="Westerberg I."/>
            <person name="Brannstrom I.O."/>
            <person name="Guillou S."/>
            <person name="Cros-Aarteil S."/>
            <person name="Calhoun S."/>
            <person name="Kuo A."/>
            <person name="Mondo S."/>
            <person name="Pangilinan J."/>
            <person name="Riley R."/>
            <person name="LaButti K."/>
            <person name="Andreopoulos B."/>
            <person name="Lipzen A."/>
            <person name="Chen C."/>
            <person name="Yanf M."/>
            <person name="Daum C."/>
            <person name="Ng V."/>
            <person name="Clum A."/>
            <person name="Steindorff A."/>
            <person name="Ohm R."/>
            <person name="Martin F."/>
            <person name="Silar P."/>
            <person name="Natvig D."/>
            <person name="Lalanne C."/>
            <person name="Gautier V."/>
            <person name="Ament-velasquez S.L."/>
            <person name="Kruys A."/>
            <person name="Hutchinson M.I."/>
            <person name="Powell A.J."/>
            <person name="Barry K."/>
            <person name="Miller A.N."/>
            <person name="Grigoriev I.V."/>
            <person name="Debuchy R."/>
            <person name="Gladieux P."/>
            <person name="Thoren M.H."/>
            <person name="Johannesson H."/>
        </authorList>
    </citation>
    <scope>NUCLEOTIDE SEQUENCE</scope>
    <source>
        <strain evidence="3">CBS 232.78</strain>
    </source>
</reference>
<dbReference type="EMBL" id="JAULSW010000001">
    <property type="protein sequence ID" value="KAK3392798.1"/>
    <property type="molecule type" value="Genomic_DNA"/>
</dbReference>
<evidence type="ECO:0000256" key="2">
    <source>
        <dbReference type="SAM" id="SignalP"/>
    </source>
</evidence>
<dbReference type="PANTHER" id="PTHR37544:SF3">
    <property type="entry name" value="SPRAY"/>
    <property type="match status" value="1"/>
</dbReference>
<organism evidence="3 4">
    <name type="scientific">Podospora didyma</name>
    <dbReference type="NCBI Taxonomy" id="330526"/>
    <lineage>
        <taxon>Eukaryota</taxon>
        <taxon>Fungi</taxon>
        <taxon>Dikarya</taxon>
        <taxon>Ascomycota</taxon>
        <taxon>Pezizomycotina</taxon>
        <taxon>Sordariomycetes</taxon>
        <taxon>Sordariomycetidae</taxon>
        <taxon>Sordariales</taxon>
        <taxon>Podosporaceae</taxon>
        <taxon>Podospora</taxon>
    </lineage>
</organism>
<dbReference type="Proteomes" id="UP001285441">
    <property type="component" value="Unassembled WGS sequence"/>
</dbReference>
<keyword evidence="1" id="KW-0812">Transmembrane</keyword>
<feature type="transmembrane region" description="Helical" evidence="1">
    <location>
        <begin position="135"/>
        <end position="156"/>
    </location>
</feature>
<feature type="chain" id="PRO_5041919315" evidence="2">
    <location>
        <begin position="19"/>
        <end position="377"/>
    </location>
</feature>
<evidence type="ECO:0000313" key="3">
    <source>
        <dbReference type="EMBL" id="KAK3392798.1"/>
    </source>
</evidence>
<dbReference type="PANTHER" id="PTHR37544">
    <property type="entry name" value="SPRAY-RELATED"/>
    <property type="match status" value="1"/>
</dbReference>
<evidence type="ECO:0000313" key="4">
    <source>
        <dbReference type="Proteomes" id="UP001285441"/>
    </source>
</evidence>
<keyword evidence="1" id="KW-0472">Membrane</keyword>